<proteinExistence type="predicted"/>
<feature type="region of interest" description="Disordered" evidence="1">
    <location>
        <begin position="81"/>
        <end position="109"/>
    </location>
</feature>
<sequence length="526" mass="59143">MIPIIAEQGGNLLIDYRSNNNDNIEDISSIPLNEIEDSSDSKSIVNAKAEFGGKVVIDMRGNENGKRRIFPSLSDEYKNNEHEALSSSEIFEDHSISNEGENSRRRHPRRILQHKKLTADIFRSIQLVRRDINGLKNDLQEVKEIVSAIHRKQNQSNIRRNDLKVLKESGETFANSRLEMNANINGNSSEQLRLPSILSVTSKTTPIPFKVTTTINKAENYEIRWNNSENLKLSELANLTVETAHQVFPILIQSSQSAQPFNRSTLSTTFNHTKSPILIATNTSHSRLIFNNRHEVIKHGTLVRIGDDQGKLDEQGKLILRQVPHESKIFRGNSTTKGIGTGNFGSIEAKDGEEVLEKRWPFNVDRVDFAIDSTADTIHSGTDETIKVARMNSQINMSNPFPEQFSRTLSSATFSVFDTKTDMTTQSYTTSPQTTNLLLVGNNNVTATYTTFPSYTASPEPETFEAFGTTTLAMERYTYKDPDSSSPDEGNQQTLHPSFDEVNYAVYEFRSTQQSPLWPDVLFQGG</sequence>
<evidence type="ECO:0000256" key="1">
    <source>
        <dbReference type="SAM" id="MobiDB-lite"/>
    </source>
</evidence>
<protein>
    <submittedName>
        <fullName evidence="3">WD_REPEATS_REGION domain-containing protein</fullName>
    </submittedName>
</protein>
<keyword evidence="2" id="KW-1185">Reference proteome</keyword>
<evidence type="ECO:0000313" key="2">
    <source>
        <dbReference type="Proteomes" id="UP000036681"/>
    </source>
</evidence>
<organism evidence="2 3">
    <name type="scientific">Ascaris lumbricoides</name>
    <name type="common">Giant roundworm</name>
    <dbReference type="NCBI Taxonomy" id="6252"/>
    <lineage>
        <taxon>Eukaryota</taxon>
        <taxon>Metazoa</taxon>
        <taxon>Ecdysozoa</taxon>
        <taxon>Nematoda</taxon>
        <taxon>Chromadorea</taxon>
        <taxon>Rhabditida</taxon>
        <taxon>Spirurina</taxon>
        <taxon>Ascaridomorpha</taxon>
        <taxon>Ascaridoidea</taxon>
        <taxon>Ascarididae</taxon>
        <taxon>Ascaris</taxon>
    </lineage>
</organism>
<evidence type="ECO:0000313" key="3">
    <source>
        <dbReference type="WBParaSite" id="ALUE_0001123101-mRNA-1"/>
    </source>
</evidence>
<name>A0A0M3I3J9_ASCLU</name>
<reference evidence="3" key="1">
    <citation type="submission" date="2017-02" db="UniProtKB">
        <authorList>
            <consortium name="WormBaseParasite"/>
        </authorList>
    </citation>
    <scope>IDENTIFICATION</scope>
</reference>
<dbReference type="Proteomes" id="UP000036681">
    <property type="component" value="Unplaced"/>
</dbReference>
<dbReference type="WBParaSite" id="ALUE_0001123101-mRNA-1">
    <property type="protein sequence ID" value="ALUE_0001123101-mRNA-1"/>
    <property type="gene ID" value="ALUE_0001123101"/>
</dbReference>
<dbReference type="AlphaFoldDB" id="A0A0M3I3J9"/>
<accession>A0A0M3I3J9</accession>